<dbReference type="NCBIfam" id="TIGR04025">
    <property type="entry name" value="PPOX_FMN_DR2398"/>
    <property type="match status" value="1"/>
</dbReference>
<dbReference type="eggNOG" id="COG3576">
    <property type="taxonomic scope" value="Bacteria"/>
</dbReference>
<accession>F2K2T1</accession>
<protein>
    <submittedName>
        <fullName evidence="3">Pyridoxamine 5'-phosphate oxidase-related FMN-binding protein</fullName>
    </submittedName>
</protein>
<gene>
    <name evidence="3" type="ordered locus">Marme_1966</name>
</gene>
<organism evidence="3 4">
    <name type="scientific">Marinomonas mediterranea (strain ATCC 700492 / JCM 21426 / NBRC 103028 / MMB-1)</name>
    <dbReference type="NCBI Taxonomy" id="717774"/>
    <lineage>
        <taxon>Bacteria</taxon>
        <taxon>Pseudomonadati</taxon>
        <taxon>Pseudomonadota</taxon>
        <taxon>Gammaproteobacteria</taxon>
        <taxon>Oceanospirillales</taxon>
        <taxon>Oceanospirillaceae</taxon>
        <taxon>Marinomonas</taxon>
    </lineage>
</organism>
<dbReference type="PATRIC" id="fig|717774.3.peg.2029"/>
<name>F2K2T1_MARM1</name>
<keyword evidence="4" id="KW-1185">Reference proteome</keyword>
<dbReference type="InterPro" id="IPR024029">
    <property type="entry name" value="Pyridox_Oxase_FMN-dep"/>
</dbReference>
<dbReference type="STRING" id="717774.Marme_1966"/>
<dbReference type="HOGENOM" id="CLU_085054_1_0_6"/>
<dbReference type="SUPFAM" id="SSF50475">
    <property type="entry name" value="FMN-binding split barrel"/>
    <property type="match status" value="1"/>
</dbReference>
<evidence type="ECO:0000259" key="2">
    <source>
        <dbReference type="Pfam" id="PF01243"/>
    </source>
</evidence>
<dbReference type="Proteomes" id="UP000001062">
    <property type="component" value="Chromosome"/>
</dbReference>
<evidence type="ECO:0000256" key="1">
    <source>
        <dbReference type="SAM" id="MobiDB-lite"/>
    </source>
</evidence>
<dbReference type="InterPro" id="IPR012349">
    <property type="entry name" value="Split_barrel_FMN-bd"/>
</dbReference>
<dbReference type="Pfam" id="PF01243">
    <property type="entry name" value="PNPOx_N"/>
    <property type="match status" value="1"/>
</dbReference>
<dbReference type="RefSeq" id="WP_013661119.1">
    <property type="nucleotide sequence ID" value="NC_015276.1"/>
</dbReference>
<dbReference type="EMBL" id="CP002583">
    <property type="protein sequence ID" value="ADZ91214.1"/>
    <property type="molecule type" value="Genomic_DNA"/>
</dbReference>
<dbReference type="PANTHER" id="PTHR42815">
    <property type="entry name" value="FAD-BINDING, PUTATIVE (AFU_ORTHOLOGUE AFUA_6G07600)-RELATED"/>
    <property type="match status" value="1"/>
</dbReference>
<reference evidence="3 4" key="1">
    <citation type="journal article" date="2012" name="Stand. Genomic Sci.">
        <title>Complete genome sequence of the melanogenic marine bacterium Marinomonas mediterranea type strain (MMB-1(T)).</title>
        <authorList>
            <person name="Lucas-Elio P."/>
            <person name="Goodwin L."/>
            <person name="Woyke T."/>
            <person name="Pitluck S."/>
            <person name="Nolan M."/>
            <person name="Kyrpides N.C."/>
            <person name="Detter J.C."/>
            <person name="Copeland A."/>
            <person name="Teshima H."/>
            <person name="Bruce D."/>
            <person name="Detter C."/>
            <person name="Tapia R."/>
            <person name="Han S."/>
            <person name="Land M.L."/>
            <person name="Ivanova N."/>
            <person name="Mikhailova N."/>
            <person name="Johnston A.W."/>
            <person name="Sanchez-Amat A."/>
        </authorList>
    </citation>
    <scope>NUCLEOTIDE SEQUENCE [LARGE SCALE GENOMIC DNA]</scope>
    <source>
        <strain evidence="4">ATCC 700492 / JCM 21426 / NBRC 103028 / MMB-1</strain>
    </source>
</reference>
<dbReference type="AlphaFoldDB" id="F2K2T1"/>
<feature type="compositionally biased region" description="Basic and acidic residues" evidence="1">
    <location>
        <begin position="193"/>
        <end position="203"/>
    </location>
</feature>
<feature type="domain" description="Pyridoxamine 5'-phosphate oxidase N-terminal" evidence="2">
    <location>
        <begin position="29"/>
        <end position="150"/>
    </location>
</feature>
<evidence type="ECO:0000313" key="3">
    <source>
        <dbReference type="EMBL" id="ADZ91214.1"/>
    </source>
</evidence>
<dbReference type="InterPro" id="IPR011576">
    <property type="entry name" value="Pyridox_Oxase_N"/>
</dbReference>
<sequence length="203" mass="22503">MKTIKSIGELESLYPPTKERAKLKQMSALDKHMRNFISKSPFAVISTKGADGLGDVSPRGGDPGFALVVDELTIALPDWPGNNRLDNLKNIIDHPGIGLMFMIPGVNETLRVNGLASIVVDASFLAQFETRGKLPRSVILIDIKEAYLHCAKAIVRSGLWLDENKIERSELPTLGQMIKDQVGMSEEPESQEEMERRQAKSLY</sequence>
<feature type="region of interest" description="Disordered" evidence="1">
    <location>
        <begin position="182"/>
        <end position="203"/>
    </location>
</feature>
<evidence type="ECO:0000313" key="4">
    <source>
        <dbReference type="Proteomes" id="UP000001062"/>
    </source>
</evidence>
<dbReference type="KEGG" id="mme:Marme_1966"/>
<dbReference type="OrthoDB" id="9796486at2"/>
<dbReference type="Gene3D" id="2.30.110.10">
    <property type="entry name" value="Electron Transport, Fmn-binding Protein, Chain A"/>
    <property type="match status" value="1"/>
</dbReference>
<proteinExistence type="predicted"/>
<dbReference type="PANTHER" id="PTHR42815:SF2">
    <property type="entry name" value="FAD-BINDING, PUTATIVE (AFU_ORTHOLOGUE AFUA_6G07600)-RELATED"/>
    <property type="match status" value="1"/>
</dbReference>